<dbReference type="InterPro" id="IPR036514">
    <property type="entry name" value="SGNH_hydro_sf"/>
</dbReference>
<keyword evidence="1" id="KW-0732">Signal</keyword>
<dbReference type="PANTHER" id="PTHR45966">
    <property type="entry name" value="GDSL-LIKE LIPASE/ACYLHYDROLASE"/>
    <property type="match status" value="1"/>
</dbReference>
<evidence type="ECO:0000256" key="1">
    <source>
        <dbReference type="ARBA" id="ARBA00022729"/>
    </source>
</evidence>
<reference evidence="2" key="1">
    <citation type="submission" date="2023-03" db="UniProtKB">
        <authorList>
            <consortium name="EnsemblPlants"/>
        </authorList>
    </citation>
    <scope>IDENTIFICATION</scope>
</reference>
<dbReference type="EnsemblPlants" id="MELO3C005633.2.1">
    <property type="protein sequence ID" value="MELO3C005633.2.1"/>
    <property type="gene ID" value="MELO3C005633.2"/>
</dbReference>
<sequence length="155" mass="17551">MDQSWFNQFRSIDEVVTLRRQVDYFKEMERSLRKKLGTSKTKTLLSTAVYLIAIGSGDYDAFDPKSNSLYQSYTTQQYVDSVIGNMTRFIKEIYKTGGTKEVKSGCRGSGAFRGKSSCGGMRGIKEYELCKNPEEHSLACSDMFMHVVEEGNQSN</sequence>
<protein>
    <submittedName>
        <fullName evidence="2">Uncharacterized protein</fullName>
    </submittedName>
</protein>
<dbReference type="InterPro" id="IPR044552">
    <property type="entry name" value="GLIP1-5/GLL25"/>
</dbReference>
<dbReference type="AlphaFoldDB" id="A0A9I9CM56"/>
<dbReference type="Gene3D" id="3.40.50.1110">
    <property type="entry name" value="SGNH hydrolase"/>
    <property type="match status" value="1"/>
</dbReference>
<name>A0A9I9CM56_CUCME</name>
<accession>A0A9I9CM56</accession>
<evidence type="ECO:0000313" key="2">
    <source>
        <dbReference type="EnsemblPlants" id="MELO3C005633.2.1"/>
    </source>
</evidence>
<proteinExistence type="predicted"/>
<dbReference type="Gramene" id="MELO3C005633.2.1">
    <property type="protein sequence ID" value="MELO3C005633.2.1"/>
    <property type="gene ID" value="MELO3C005633.2"/>
</dbReference>
<dbReference type="GO" id="GO:0016298">
    <property type="term" value="F:lipase activity"/>
    <property type="evidence" value="ECO:0007669"/>
    <property type="project" value="TreeGrafter"/>
</dbReference>
<dbReference type="PANTHER" id="PTHR45966:SF1">
    <property type="entry name" value="GDSL ESTERASE_LIPASE 1-RELATED"/>
    <property type="match status" value="1"/>
</dbReference>
<organism evidence="2">
    <name type="scientific">Cucumis melo</name>
    <name type="common">Muskmelon</name>
    <dbReference type="NCBI Taxonomy" id="3656"/>
    <lineage>
        <taxon>Eukaryota</taxon>
        <taxon>Viridiplantae</taxon>
        <taxon>Streptophyta</taxon>
        <taxon>Embryophyta</taxon>
        <taxon>Tracheophyta</taxon>
        <taxon>Spermatophyta</taxon>
        <taxon>Magnoliopsida</taxon>
        <taxon>eudicotyledons</taxon>
        <taxon>Gunneridae</taxon>
        <taxon>Pentapetalae</taxon>
        <taxon>rosids</taxon>
        <taxon>fabids</taxon>
        <taxon>Cucurbitales</taxon>
        <taxon>Cucurbitaceae</taxon>
        <taxon>Benincaseae</taxon>
        <taxon>Cucumis</taxon>
    </lineage>
</organism>